<dbReference type="Proteomes" id="UP000007752">
    <property type="component" value="Chromosome 4"/>
</dbReference>
<evidence type="ECO:0000256" key="1">
    <source>
        <dbReference type="SAM" id="MobiDB-lite"/>
    </source>
</evidence>
<dbReference type="EMBL" id="CM000141">
    <property type="protein sequence ID" value="EEE60817.1"/>
    <property type="molecule type" value="Genomic_DNA"/>
</dbReference>
<evidence type="ECO:0000313" key="2">
    <source>
        <dbReference type="EMBL" id="EEE60817.1"/>
    </source>
</evidence>
<accession>B9FEN4</accession>
<name>B9FEN4_ORYSJ</name>
<protein>
    <submittedName>
        <fullName evidence="2">Uncharacterized protein</fullName>
    </submittedName>
</protein>
<feature type="region of interest" description="Disordered" evidence="1">
    <location>
        <begin position="1"/>
        <end position="32"/>
    </location>
</feature>
<organism evidence="2">
    <name type="scientific">Oryza sativa subsp. japonica</name>
    <name type="common">Rice</name>
    <dbReference type="NCBI Taxonomy" id="39947"/>
    <lineage>
        <taxon>Eukaryota</taxon>
        <taxon>Viridiplantae</taxon>
        <taxon>Streptophyta</taxon>
        <taxon>Embryophyta</taxon>
        <taxon>Tracheophyta</taxon>
        <taxon>Spermatophyta</taxon>
        <taxon>Magnoliopsida</taxon>
        <taxon>Liliopsida</taxon>
        <taxon>Poales</taxon>
        <taxon>Poaceae</taxon>
        <taxon>BOP clade</taxon>
        <taxon>Oryzoideae</taxon>
        <taxon>Oryzeae</taxon>
        <taxon>Oryzinae</taxon>
        <taxon>Oryza</taxon>
        <taxon>Oryza sativa</taxon>
    </lineage>
</organism>
<reference evidence="2" key="2">
    <citation type="submission" date="2008-12" db="EMBL/GenBank/DDBJ databases">
        <title>Improved gene annotation of the rice (Oryza sativa) genomes.</title>
        <authorList>
            <person name="Wang J."/>
            <person name="Li R."/>
            <person name="Fan W."/>
            <person name="Huang Q."/>
            <person name="Zhang J."/>
            <person name="Zhou Y."/>
            <person name="Hu Y."/>
            <person name="Zi S."/>
            <person name="Li J."/>
            <person name="Ni P."/>
            <person name="Zheng H."/>
            <person name="Zhang Y."/>
            <person name="Zhao M."/>
            <person name="Hao Q."/>
            <person name="McDermott J."/>
            <person name="Samudrala R."/>
            <person name="Kristiansen K."/>
            <person name="Wong G.K.-S."/>
        </authorList>
    </citation>
    <scope>NUCLEOTIDE SEQUENCE</scope>
</reference>
<reference evidence="2" key="1">
    <citation type="journal article" date="2005" name="PLoS Biol.">
        <title>The genomes of Oryza sativa: a history of duplications.</title>
        <authorList>
            <person name="Yu J."/>
            <person name="Wang J."/>
            <person name="Lin W."/>
            <person name="Li S."/>
            <person name="Li H."/>
            <person name="Zhou J."/>
            <person name="Ni P."/>
            <person name="Dong W."/>
            <person name="Hu S."/>
            <person name="Zeng C."/>
            <person name="Zhang J."/>
            <person name="Zhang Y."/>
            <person name="Li R."/>
            <person name="Xu Z."/>
            <person name="Li S."/>
            <person name="Li X."/>
            <person name="Zheng H."/>
            <person name="Cong L."/>
            <person name="Lin L."/>
            <person name="Yin J."/>
            <person name="Geng J."/>
            <person name="Li G."/>
            <person name="Shi J."/>
            <person name="Liu J."/>
            <person name="Lv H."/>
            <person name="Li J."/>
            <person name="Wang J."/>
            <person name="Deng Y."/>
            <person name="Ran L."/>
            <person name="Shi X."/>
            <person name="Wang X."/>
            <person name="Wu Q."/>
            <person name="Li C."/>
            <person name="Ren X."/>
            <person name="Wang J."/>
            <person name="Wang X."/>
            <person name="Li D."/>
            <person name="Liu D."/>
            <person name="Zhang X."/>
            <person name="Ji Z."/>
            <person name="Zhao W."/>
            <person name="Sun Y."/>
            <person name="Zhang Z."/>
            <person name="Bao J."/>
            <person name="Han Y."/>
            <person name="Dong L."/>
            <person name="Ji J."/>
            <person name="Chen P."/>
            <person name="Wu S."/>
            <person name="Liu J."/>
            <person name="Xiao Y."/>
            <person name="Bu D."/>
            <person name="Tan J."/>
            <person name="Yang L."/>
            <person name="Ye C."/>
            <person name="Zhang J."/>
            <person name="Xu J."/>
            <person name="Zhou Y."/>
            <person name="Yu Y."/>
            <person name="Zhang B."/>
            <person name="Zhuang S."/>
            <person name="Wei H."/>
            <person name="Liu B."/>
            <person name="Lei M."/>
            <person name="Yu H."/>
            <person name="Li Y."/>
            <person name="Xu H."/>
            <person name="Wei S."/>
            <person name="He X."/>
            <person name="Fang L."/>
            <person name="Zhang Z."/>
            <person name="Zhang Y."/>
            <person name="Huang X."/>
            <person name="Su Z."/>
            <person name="Tong W."/>
            <person name="Li J."/>
            <person name="Tong Z."/>
            <person name="Li S."/>
            <person name="Ye J."/>
            <person name="Wang L."/>
            <person name="Fang L."/>
            <person name="Lei T."/>
            <person name="Chen C."/>
            <person name="Chen H."/>
            <person name="Xu Z."/>
            <person name="Li H."/>
            <person name="Huang H."/>
            <person name="Zhang F."/>
            <person name="Xu H."/>
            <person name="Li N."/>
            <person name="Zhao C."/>
            <person name="Li S."/>
            <person name="Dong L."/>
            <person name="Huang Y."/>
            <person name="Li L."/>
            <person name="Xi Y."/>
            <person name="Qi Q."/>
            <person name="Li W."/>
            <person name="Zhang B."/>
            <person name="Hu W."/>
            <person name="Zhang Y."/>
            <person name="Tian X."/>
            <person name="Jiao Y."/>
            <person name="Liang X."/>
            <person name="Jin J."/>
            <person name="Gao L."/>
            <person name="Zheng W."/>
            <person name="Hao B."/>
            <person name="Liu S."/>
            <person name="Wang W."/>
            <person name="Yuan L."/>
            <person name="Cao M."/>
            <person name="McDermott J."/>
            <person name="Samudrala R."/>
            <person name="Wang J."/>
            <person name="Wong G.K."/>
            <person name="Yang H."/>
        </authorList>
    </citation>
    <scope>NUCLEOTIDE SEQUENCE [LARGE SCALE GENOMIC DNA]</scope>
</reference>
<gene>
    <name evidence="2" type="ORF">OsJ_14423</name>
</gene>
<proteinExistence type="predicted"/>
<dbReference type="AlphaFoldDB" id="B9FEN4"/>
<sequence length="203" mass="22987">MVMPAVSRRGQMKSWPRVAQHPTEQTTHKAPHRWEHHMESSVRKSPLVAVAPQGAPVSEVIVAVPRQGFARREVVTLVMPAATRRTTGVASVRRTRFTTEIKIIQNARERRPARMPQAIVPEVDGSGTQRIEIAKAVTTEENRLAAKILDGETERVKFNRDRIIASKTTYRNQIFNQRWRKKNVAKIEMGGRRSGDDGRALIK</sequence>